<evidence type="ECO:0000313" key="9">
    <source>
        <dbReference type="Proteomes" id="UP001528411"/>
    </source>
</evidence>
<dbReference type="InterPro" id="IPR014284">
    <property type="entry name" value="RNA_pol_sigma-70_dom"/>
</dbReference>
<evidence type="ECO:0000256" key="5">
    <source>
        <dbReference type="ARBA" id="ARBA00023163"/>
    </source>
</evidence>
<proteinExistence type="inferred from homology"/>
<dbReference type="InterPro" id="IPR013249">
    <property type="entry name" value="RNA_pol_sigma70_r4_t2"/>
</dbReference>
<dbReference type="Pfam" id="PF08281">
    <property type="entry name" value="Sigma70_r4_2"/>
    <property type="match status" value="1"/>
</dbReference>
<comment type="caution">
    <text evidence="8">The sequence shown here is derived from an EMBL/GenBank/DDBJ whole genome shotgun (WGS) entry which is preliminary data.</text>
</comment>
<keyword evidence="4" id="KW-0238">DNA-binding</keyword>
<evidence type="ECO:0000313" key="8">
    <source>
        <dbReference type="EMBL" id="MDC2888680.1"/>
    </source>
</evidence>
<dbReference type="InterPro" id="IPR013325">
    <property type="entry name" value="RNA_pol_sigma_r2"/>
</dbReference>
<organism evidence="8 9">
    <name type="scientific">Psychrosphaera algicola</name>
    <dbReference type="NCBI Taxonomy" id="3023714"/>
    <lineage>
        <taxon>Bacteria</taxon>
        <taxon>Pseudomonadati</taxon>
        <taxon>Pseudomonadota</taxon>
        <taxon>Gammaproteobacteria</taxon>
        <taxon>Alteromonadales</taxon>
        <taxon>Pseudoalteromonadaceae</taxon>
        <taxon>Psychrosphaera</taxon>
    </lineage>
</organism>
<evidence type="ECO:0000256" key="3">
    <source>
        <dbReference type="ARBA" id="ARBA00023082"/>
    </source>
</evidence>
<accession>A0ABT5FDH6</accession>
<keyword evidence="5" id="KW-0804">Transcription</keyword>
<keyword evidence="2" id="KW-0805">Transcription regulation</keyword>
<dbReference type="EMBL" id="JAQOMS010000002">
    <property type="protein sequence ID" value="MDC2888680.1"/>
    <property type="molecule type" value="Genomic_DNA"/>
</dbReference>
<gene>
    <name evidence="8" type="ORF">PN838_07775</name>
</gene>
<dbReference type="PANTHER" id="PTHR43133:SF8">
    <property type="entry name" value="RNA POLYMERASE SIGMA FACTOR HI_1459-RELATED"/>
    <property type="match status" value="1"/>
</dbReference>
<dbReference type="Pfam" id="PF04542">
    <property type="entry name" value="Sigma70_r2"/>
    <property type="match status" value="1"/>
</dbReference>
<dbReference type="InterPro" id="IPR013324">
    <property type="entry name" value="RNA_pol_sigma_r3/r4-like"/>
</dbReference>
<keyword evidence="3" id="KW-0731">Sigma factor</keyword>
<feature type="domain" description="RNA polymerase sigma factor 70 region 4 type 2" evidence="7">
    <location>
        <begin position="105"/>
        <end position="155"/>
    </location>
</feature>
<evidence type="ECO:0000259" key="7">
    <source>
        <dbReference type="Pfam" id="PF08281"/>
    </source>
</evidence>
<feature type="domain" description="RNA polymerase sigma-70 region 2" evidence="6">
    <location>
        <begin position="10"/>
        <end position="78"/>
    </location>
</feature>
<dbReference type="PANTHER" id="PTHR43133">
    <property type="entry name" value="RNA POLYMERASE ECF-TYPE SIGMA FACTO"/>
    <property type="match status" value="1"/>
</dbReference>
<evidence type="ECO:0000256" key="1">
    <source>
        <dbReference type="ARBA" id="ARBA00010641"/>
    </source>
</evidence>
<sequence>MSDKLDIATLLKEHAPLMARVATTYEADESLREDLIQDMSLAVWRALESFRGEANIKTFIARIAHNRAVDHVLKETRRHDRHNLDEPLESISSSVTSNKQDIEIDLMTALRKLAIGYRQVIALQLEGFNQAEIGIALGLTEANVAQRARRGRAQLEQILNRR</sequence>
<protein>
    <submittedName>
        <fullName evidence="8">RNA polymerase sigma factor</fullName>
    </submittedName>
</protein>
<evidence type="ECO:0000256" key="4">
    <source>
        <dbReference type="ARBA" id="ARBA00023125"/>
    </source>
</evidence>
<dbReference type="NCBIfam" id="TIGR02937">
    <property type="entry name" value="sigma70-ECF"/>
    <property type="match status" value="1"/>
</dbReference>
<comment type="similarity">
    <text evidence="1">Belongs to the sigma-70 factor family. ECF subfamily.</text>
</comment>
<name>A0ABT5FDH6_9GAMM</name>
<dbReference type="RefSeq" id="WP_272180266.1">
    <property type="nucleotide sequence ID" value="NZ_JAQOMS010000002.1"/>
</dbReference>
<reference evidence="8 9" key="1">
    <citation type="submission" date="2023-01" db="EMBL/GenBank/DDBJ databases">
        <title>Psychrosphaera sp. nov., isolated from marine algae.</title>
        <authorList>
            <person name="Bayburt H."/>
            <person name="Choi B.J."/>
            <person name="Kim J.M."/>
            <person name="Choi D.G."/>
            <person name="Jeon C.O."/>
        </authorList>
    </citation>
    <scope>NUCLEOTIDE SEQUENCE [LARGE SCALE GENOMIC DNA]</scope>
    <source>
        <strain evidence="8 9">G1-22</strain>
    </source>
</reference>
<evidence type="ECO:0000256" key="2">
    <source>
        <dbReference type="ARBA" id="ARBA00023015"/>
    </source>
</evidence>
<dbReference type="Gene3D" id="1.10.1740.10">
    <property type="match status" value="1"/>
</dbReference>
<dbReference type="InterPro" id="IPR039425">
    <property type="entry name" value="RNA_pol_sigma-70-like"/>
</dbReference>
<dbReference type="Gene3D" id="1.10.10.10">
    <property type="entry name" value="Winged helix-like DNA-binding domain superfamily/Winged helix DNA-binding domain"/>
    <property type="match status" value="1"/>
</dbReference>
<dbReference type="Proteomes" id="UP001528411">
    <property type="component" value="Unassembled WGS sequence"/>
</dbReference>
<dbReference type="InterPro" id="IPR036388">
    <property type="entry name" value="WH-like_DNA-bd_sf"/>
</dbReference>
<evidence type="ECO:0000259" key="6">
    <source>
        <dbReference type="Pfam" id="PF04542"/>
    </source>
</evidence>
<dbReference type="SUPFAM" id="SSF88946">
    <property type="entry name" value="Sigma2 domain of RNA polymerase sigma factors"/>
    <property type="match status" value="1"/>
</dbReference>
<dbReference type="SUPFAM" id="SSF88659">
    <property type="entry name" value="Sigma3 and sigma4 domains of RNA polymerase sigma factors"/>
    <property type="match status" value="1"/>
</dbReference>
<keyword evidence="9" id="KW-1185">Reference proteome</keyword>
<dbReference type="InterPro" id="IPR007627">
    <property type="entry name" value="RNA_pol_sigma70_r2"/>
</dbReference>